<evidence type="ECO:0000313" key="2">
    <source>
        <dbReference type="Proteomes" id="UP000800092"/>
    </source>
</evidence>
<evidence type="ECO:0000313" key="1">
    <source>
        <dbReference type="EMBL" id="KAF2233054.1"/>
    </source>
</evidence>
<protein>
    <submittedName>
        <fullName evidence="1">Uncharacterized protein</fullName>
    </submittedName>
</protein>
<dbReference type="EMBL" id="ML991810">
    <property type="protein sequence ID" value="KAF2233054.1"/>
    <property type="molecule type" value="Genomic_DNA"/>
</dbReference>
<accession>A0A6A6H4L1</accession>
<keyword evidence="2" id="KW-1185">Reference proteome</keyword>
<proteinExistence type="predicted"/>
<reference evidence="1" key="1">
    <citation type="journal article" date="2020" name="Stud. Mycol.">
        <title>101 Dothideomycetes genomes: a test case for predicting lifestyles and emergence of pathogens.</title>
        <authorList>
            <person name="Haridas S."/>
            <person name="Albert R."/>
            <person name="Binder M."/>
            <person name="Bloem J."/>
            <person name="Labutti K."/>
            <person name="Salamov A."/>
            <person name="Andreopoulos B."/>
            <person name="Baker S."/>
            <person name="Barry K."/>
            <person name="Bills G."/>
            <person name="Bluhm B."/>
            <person name="Cannon C."/>
            <person name="Castanera R."/>
            <person name="Culley D."/>
            <person name="Daum C."/>
            <person name="Ezra D."/>
            <person name="Gonzalez J."/>
            <person name="Henrissat B."/>
            <person name="Kuo A."/>
            <person name="Liang C."/>
            <person name="Lipzen A."/>
            <person name="Lutzoni F."/>
            <person name="Magnuson J."/>
            <person name="Mondo S."/>
            <person name="Nolan M."/>
            <person name="Ohm R."/>
            <person name="Pangilinan J."/>
            <person name="Park H.-J."/>
            <person name="Ramirez L."/>
            <person name="Alfaro M."/>
            <person name="Sun H."/>
            <person name="Tritt A."/>
            <person name="Yoshinaga Y."/>
            <person name="Zwiers L.-H."/>
            <person name="Turgeon B."/>
            <person name="Goodwin S."/>
            <person name="Spatafora J."/>
            <person name="Crous P."/>
            <person name="Grigoriev I."/>
        </authorList>
    </citation>
    <scope>NUCLEOTIDE SEQUENCE</scope>
    <source>
        <strain evidence="1">Tuck. ex Michener</strain>
    </source>
</reference>
<sequence length="152" mass="17117">MANVRSPIVFAPYCCRDCCRCFCRKSYLLLPSSQHALLVMVSSKVKPSGYLPTETMLFALIISITTLSLVRATPDIHSQEFPNEDLPFLAALQNIRNVKRYASPESQPSSHPILYSTSNVFHFTGVLFPKACQRTVIDATHSHHSTHKRHTE</sequence>
<name>A0A6A6H4L1_VIRVR</name>
<dbReference type="Proteomes" id="UP000800092">
    <property type="component" value="Unassembled WGS sequence"/>
</dbReference>
<organism evidence="1 2">
    <name type="scientific">Viridothelium virens</name>
    <name type="common">Speckled blister lichen</name>
    <name type="synonym">Trypethelium virens</name>
    <dbReference type="NCBI Taxonomy" id="1048519"/>
    <lineage>
        <taxon>Eukaryota</taxon>
        <taxon>Fungi</taxon>
        <taxon>Dikarya</taxon>
        <taxon>Ascomycota</taxon>
        <taxon>Pezizomycotina</taxon>
        <taxon>Dothideomycetes</taxon>
        <taxon>Dothideomycetes incertae sedis</taxon>
        <taxon>Trypetheliales</taxon>
        <taxon>Trypetheliaceae</taxon>
        <taxon>Viridothelium</taxon>
    </lineage>
</organism>
<dbReference type="AlphaFoldDB" id="A0A6A6H4L1"/>
<gene>
    <name evidence="1" type="ORF">EV356DRAFT_230639</name>
</gene>